<evidence type="ECO:0000313" key="2">
    <source>
        <dbReference type="Proteomes" id="UP000050975"/>
    </source>
</evidence>
<reference evidence="1 2" key="1">
    <citation type="journal article" date="2015" name="Microbiome">
        <title>Genomic resolution of linkages in carbon, nitrogen, and sulfur cycling among widespread estuary sediment bacteria.</title>
        <authorList>
            <person name="Baker B.J."/>
            <person name="Lazar C.S."/>
            <person name="Teske A.P."/>
            <person name="Dick G.J."/>
        </authorList>
    </citation>
    <scope>NUCLEOTIDE SEQUENCE [LARGE SCALE GENOMIC DNA]</scope>
    <source>
        <strain evidence="1">SM1_77</strain>
    </source>
</reference>
<proteinExistence type="predicted"/>
<protein>
    <submittedName>
        <fullName evidence="1">Uncharacterized protein</fullName>
    </submittedName>
</protein>
<name>A0A0S8JX39_UNCW3</name>
<accession>A0A0S8JX39</accession>
<evidence type="ECO:0000313" key="1">
    <source>
        <dbReference type="EMBL" id="KPL14340.1"/>
    </source>
</evidence>
<organism evidence="1 2">
    <name type="scientific">candidate division WOR_3 bacterium SM1_77</name>
    <dbReference type="NCBI Taxonomy" id="1703778"/>
    <lineage>
        <taxon>Bacteria</taxon>
        <taxon>Bacteria division WOR-3</taxon>
    </lineage>
</organism>
<dbReference type="AlphaFoldDB" id="A0A0S8JX39"/>
<comment type="caution">
    <text evidence="1">The sequence shown here is derived from an EMBL/GenBank/DDBJ whole genome shotgun (WGS) entry which is preliminary data.</text>
</comment>
<dbReference type="EMBL" id="LJVE01000055">
    <property type="protein sequence ID" value="KPL14340.1"/>
    <property type="molecule type" value="Genomic_DNA"/>
</dbReference>
<sequence length="74" mass="8702">MLTIKCVKCKRKIFRYLKLGKGRVLHCWKSRIDKDYSIHEGNKVFCKCGNLIGVEGQKWIKLRQASFFHTGTKE</sequence>
<dbReference type="Proteomes" id="UP000050975">
    <property type="component" value="Unassembled WGS sequence"/>
</dbReference>
<gene>
    <name evidence="1" type="ORF">AMJ74_03600</name>
</gene>